<keyword evidence="3" id="KW-0813">Transport</keyword>
<keyword evidence="8" id="KW-0625">Polysaccharide transport</keyword>
<accession>A0A975TT91</accession>
<feature type="domain" description="SLBB" evidence="17">
    <location>
        <begin position="173"/>
        <end position="244"/>
    </location>
</feature>
<evidence type="ECO:0000256" key="10">
    <source>
        <dbReference type="ARBA" id="ARBA00023114"/>
    </source>
</evidence>
<evidence type="ECO:0000256" key="4">
    <source>
        <dbReference type="ARBA" id="ARBA00022452"/>
    </source>
</evidence>
<dbReference type="PANTHER" id="PTHR33619:SF3">
    <property type="entry name" value="POLYSACCHARIDE EXPORT PROTEIN GFCE-RELATED"/>
    <property type="match status" value="1"/>
</dbReference>
<evidence type="ECO:0000256" key="3">
    <source>
        <dbReference type="ARBA" id="ARBA00022448"/>
    </source>
</evidence>
<keyword evidence="5" id="KW-0762">Sugar transport</keyword>
<comment type="similarity">
    <text evidence="2">Belongs to the BexD/CtrA/VexA family.</text>
</comment>
<evidence type="ECO:0000259" key="17">
    <source>
        <dbReference type="Pfam" id="PF22461"/>
    </source>
</evidence>
<feature type="domain" description="Polysaccharide export protein N-terminal" evidence="16">
    <location>
        <begin position="82"/>
        <end position="160"/>
    </location>
</feature>
<evidence type="ECO:0000256" key="2">
    <source>
        <dbReference type="ARBA" id="ARBA00009450"/>
    </source>
</evidence>
<name>A0A975TT91_9RHOB</name>
<evidence type="ECO:0000256" key="9">
    <source>
        <dbReference type="ARBA" id="ARBA00023065"/>
    </source>
</evidence>
<dbReference type="Gene3D" id="3.10.560.10">
    <property type="entry name" value="Outer membrane lipoprotein wza domain like"/>
    <property type="match status" value="2"/>
</dbReference>
<sequence>MARLRFSSVMAFAMMSLVLVACDALPRGAPVEREVTEAASGEVADFAVYPVTRDFLGILAEWPATGERHLTWIPTSGGARTQVIASGDQLRLTVWDSADDSLLTNGEASAVIEALTVGPDGTIFVPYVGNVRLSGMSTQLARERLQEEIDIIAPSAQVQLELVEGRTNSIDLVGGVGAPGRLPMPDRNYTVLNAIADAGGVRAGMENPQIRLIRAGSIYGTSIDRLFAEPGLDTLLRGGDRVIVEDDRRYFLSLGAAGQQNQHGFPQDHVTALDALAIIGGVESRRGDPGGILILREYPTSAVRTDTRGPTQSRVVFSLDMTNADGLFSARNFRIYPGDLVLVTESPVTGVQTIFGLIGSAFGLVGAANNL</sequence>
<keyword evidence="13" id="KW-0998">Cell outer membrane</keyword>
<dbReference type="GO" id="GO:0006811">
    <property type="term" value="P:monoatomic ion transport"/>
    <property type="evidence" value="ECO:0007669"/>
    <property type="project" value="UniProtKB-KW"/>
</dbReference>
<evidence type="ECO:0000256" key="11">
    <source>
        <dbReference type="ARBA" id="ARBA00023136"/>
    </source>
</evidence>
<evidence type="ECO:0000313" key="18">
    <source>
        <dbReference type="EMBL" id="MBY4894163.1"/>
    </source>
</evidence>
<dbReference type="Proteomes" id="UP000693972">
    <property type="component" value="Unassembled WGS sequence"/>
</dbReference>
<keyword evidence="10" id="KW-0626">Porin</keyword>
<dbReference type="Gene3D" id="3.30.1950.10">
    <property type="entry name" value="wza like domain"/>
    <property type="match status" value="1"/>
</dbReference>
<evidence type="ECO:0000256" key="7">
    <source>
        <dbReference type="ARBA" id="ARBA00022729"/>
    </source>
</evidence>
<dbReference type="GO" id="GO:0046930">
    <property type="term" value="C:pore complex"/>
    <property type="evidence" value="ECO:0007669"/>
    <property type="project" value="UniProtKB-KW"/>
</dbReference>
<keyword evidence="12" id="KW-0564">Palmitate</keyword>
<dbReference type="EMBL" id="CP078073">
    <property type="protein sequence ID" value="QXL86846.1"/>
    <property type="molecule type" value="Genomic_DNA"/>
</dbReference>
<evidence type="ECO:0000256" key="6">
    <source>
        <dbReference type="ARBA" id="ARBA00022692"/>
    </source>
</evidence>
<reference evidence="19 20" key="1">
    <citation type="submission" date="2021-07" db="EMBL/GenBank/DDBJ databases">
        <title>Karlodiniumbacter phycospheric gen. nov., sp. nov., a phycosphere bacterium isolated from karlodinium veneficum.</title>
        <authorList>
            <person name="Peng Y."/>
            <person name="Jiang L."/>
            <person name="Lee J."/>
        </authorList>
    </citation>
    <scope>NUCLEOTIDE SEQUENCE</scope>
    <source>
        <strain evidence="19 20">N5</strain>
    </source>
</reference>
<proteinExistence type="inferred from homology"/>
<protein>
    <submittedName>
        <fullName evidence="19">Polysaccharide export protein</fullName>
    </submittedName>
</protein>
<gene>
    <name evidence="18" type="ORF">KUL25_15505</name>
    <name evidence="19" type="ORF">KUL25_15510</name>
</gene>
<evidence type="ECO:0000256" key="14">
    <source>
        <dbReference type="ARBA" id="ARBA00023288"/>
    </source>
</evidence>
<evidence type="ECO:0000256" key="8">
    <source>
        <dbReference type="ARBA" id="ARBA00023047"/>
    </source>
</evidence>
<keyword evidence="9" id="KW-0406">Ion transport</keyword>
<evidence type="ECO:0000313" key="20">
    <source>
        <dbReference type="Proteomes" id="UP000693972"/>
    </source>
</evidence>
<dbReference type="GO" id="GO:0015159">
    <property type="term" value="F:polysaccharide transmembrane transporter activity"/>
    <property type="evidence" value="ECO:0007669"/>
    <property type="project" value="InterPro"/>
</dbReference>
<dbReference type="InterPro" id="IPR049712">
    <property type="entry name" value="Poly_export"/>
</dbReference>
<keyword evidence="4" id="KW-1134">Transmembrane beta strand</keyword>
<dbReference type="GO" id="GO:0009279">
    <property type="term" value="C:cell outer membrane"/>
    <property type="evidence" value="ECO:0007669"/>
    <property type="project" value="UniProtKB-SubCell"/>
</dbReference>
<dbReference type="Pfam" id="PF02563">
    <property type="entry name" value="Poly_export"/>
    <property type="match status" value="1"/>
</dbReference>
<evidence type="ECO:0000313" key="19">
    <source>
        <dbReference type="EMBL" id="QXL86846.1"/>
    </source>
</evidence>
<dbReference type="PANTHER" id="PTHR33619">
    <property type="entry name" value="POLYSACCHARIDE EXPORT PROTEIN GFCE-RELATED"/>
    <property type="match status" value="1"/>
</dbReference>
<evidence type="ECO:0000256" key="15">
    <source>
        <dbReference type="SAM" id="SignalP"/>
    </source>
</evidence>
<keyword evidence="20" id="KW-1185">Reference proteome</keyword>
<dbReference type="InterPro" id="IPR003715">
    <property type="entry name" value="Poly_export_N"/>
</dbReference>
<evidence type="ECO:0000256" key="12">
    <source>
        <dbReference type="ARBA" id="ARBA00023139"/>
    </source>
</evidence>
<dbReference type="InterPro" id="IPR054765">
    <property type="entry name" value="SLBB_dom"/>
</dbReference>
<evidence type="ECO:0000256" key="5">
    <source>
        <dbReference type="ARBA" id="ARBA00022597"/>
    </source>
</evidence>
<keyword evidence="14" id="KW-0449">Lipoprotein</keyword>
<dbReference type="GO" id="GO:0015288">
    <property type="term" value="F:porin activity"/>
    <property type="evidence" value="ECO:0007669"/>
    <property type="project" value="UniProtKB-KW"/>
</dbReference>
<dbReference type="Pfam" id="PF22461">
    <property type="entry name" value="SLBB_2"/>
    <property type="match status" value="1"/>
</dbReference>
<dbReference type="PROSITE" id="PS51257">
    <property type="entry name" value="PROKAR_LIPOPROTEIN"/>
    <property type="match status" value="1"/>
</dbReference>
<keyword evidence="6" id="KW-0812">Transmembrane</keyword>
<evidence type="ECO:0000256" key="1">
    <source>
        <dbReference type="ARBA" id="ARBA00004571"/>
    </source>
</evidence>
<dbReference type="AlphaFoldDB" id="A0A975TT91"/>
<feature type="signal peptide" evidence="15">
    <location>
        <begin position="1"/>
        <end position="21"/>
    </location>
</feature>
<organism evidence="19">
    <name type="scientific">Gymnodinialimonas phycosphaerae</name>
    <dbReference type="NCBI Taxonomy" id="2841589"/>
    <lineage>
        <taxon>Bacteria</taxon>
        <taxon>Pseudomonadati</taxon>
        <taxon>Pseudomonadota</taxon>
        <taxon>Alphaproteobacteria</taxon>
        <taxon>Rhodobacterales</taxon>
        <taxon>Paracoccaceae</taxon>
        <taxon>Gymnodinialimonas</taxon>
    </lineage>
</organism>
<dbReference type="EMBL" id="JAIMBW010000001">
    <property type="protein sequence ID" value="MBY4894163.1"/>
    <property type="molecule type" value="Genomic_DNA"/>
</dbReference>
<evidence type="ECO:0000259" key="16">
    <source>
        <dbReference type="Pfam" id="PF02563"/>
    </source>
</evidence>
<feature type="chain" id="PRO_5037746653" evidence="15">
    <location>
        <begin position="22"/>
        <end position="371"/>
    </location>
</feature>
<comment type="subcellular location">
    <subcellularLocation>
        <location evidence="1">Cell outer membrane</location>
        <topology evidence="1">Multi-pass membrane protein</topology>
    </subcellularLocation>
</comment>
<keyword evidence="11" id="KW-0472">Membrane</keyword>
<keyword evidence="7 15" id="KW-0732">Signal</keyword>
<evidence type="ECO:0000256" key="13">
    <source>
        <dbReference type="ARBA" id="ARBA00023237"/>
    </source>
</evidence>